<evidence type="ECO:0000259" key="6">
    <source>
        <dbReference type="Pfam" id="PF02852"/>
    </source>
</evidence>
<sequence length="194" mass="21763">GLALNDKLQTTNYRIYGCGDLVGGGYGANIAQYQASIALKNALFAPLFKVNYRGIPRTVFTQPQLARVGLTEEEARQDYGKNVWVVRQYFKTLDKGQILGETTGFCKFVIRQNGEILGASIVGVEASELIGAIALSIQHKIKVGDIADLPQVSPTFAEILQKTALEWRRQRLRRNQTLQNLLEGFFNWRRGWSK</sequence>
<dbReference type="SUPFAM" id="SSF51905">
    <property type="entry name" value="FAD/NAD(P)-binding domain"/>
    <property type="match status" value="1"/>
</dbReference>
<comment type="cofactor">
    <cofactor evidence="1">
        <name>FAD</name>
        <dbReference type="ChEBI" id="CHEBI:57692"/>
    </cofactor>
</comment>
<dbReference type="PANTHER" id="PTHR43014:SF4">
    <property type="entry name" value="PYRIDINE NUCLEOTIDE-DISULFIDE OXIDOREDUCTASE RCLA-RELATED"/>
    <property type="match status" value="1"/>
</dbReference>
<dbReference type="PRINTS" id="PR00411">
    <property type="entry name" value="PNDRDTASEI"/>
</dbReference>
<dbReference type="InterPro" id="IPR004099">
    <property type="entry name" value="Pyr_nucl-diS_OxRdtase_dimer"/>
</dbReference>
<name>A0AAE3GW73_9CYAN</name>
<evidence type="ECO:0000256" key="2">
    <source>
        <dbReference type="ARBA" id="ARBA00007532"/>
    </source>
</evidence>
<dbReference type="SUPFAM" id="SSF55424">
    <property type="entry name" value="FAD/NAD-linked reductases, dimerisation (C-terminal) domain"/>
    <property type="match status" value="1"/>
</dbReference>
<evidence type="ECO:0000313" key="8">
    <source>
        <dbReference type="Proteomes" id="UP001204953"/>
    </source>
</evidence>
<dbReference type="InterPro" id="IPR036188">
    <property type="entry name" value="FAD/NAD-bd_sf"/>
</dbReference>
<feature type="non-terminal residue" evidence="7">
    <location>
        <position position="1"/>
    </location>
</feature>
<dbReference type="FunFam" id="3.30.390.30:FF:000001">
    <property type="entry name" value="Dihydrolipoyl dehydrogenase"/>
    <property type="match status" value="1"/>
</dbReference>
<accession>A0AAE3GW73</accession>
<dbReference type="AlphaFoldDB" id="A0AAE3GW73"/>
<gene>
    <name evidence="7" type="ORF">NJ959_21480</name>
</gene>
<keyword evidence="4" id="KW-0274">FAD</keyword>
<dbReference type="GO" id="GO:0003955">
    <property type="term" value="F:NAD(P)H dehydrogenase (quinone) activity"/>
    <property type="evidence" value="ECO:0007669"/>
    <property type="project" value="TreeGrafter"/>
</dbReference>
<comment type="caution">
    <text evidence="7">The sequence shown here is derived from an EMBL/GenBank/DDBJ whole genome shotgun (WGS) entry which is preliminary data.</text>
</comment>
<protein>
    <submittedName>
        <fullName evidence="7">Mercuric reductase</fullName>
    </submittedName>
</protein>
<comment type="similarity">
    <text evidence="2">Belongs to the class-I pyridine nucleotide-disulfide oxidoreductase family.</text>
</comment>
<dbReference type="GO" id="GO:0050660">
    <property type="term" value="F:flavin adenine dinucleotide binding"/>
    <property type="evidence" value="ECO:0007669"/>
    <property type="project" value="TreeGrafter"/>
</dbReference>
<organism evidence="7 8">
    <name type="scientific">Limnofasciculus baicalensis BBK-W-15</name>
    <dbReference type="NCBI Taxonomy" id="2699891"/>
    <lineage>
        <taxon>Bacteria</taxon>
        <taxon>Bacillati</taxon>
        <taxon>Cyanobacteriota</taxon>
        <taxon>Cyanophyceae</taxon>
        <taxon>Coleofasciculales</taxon>
        <taxon>Coleofasciculaceae</taxon>
        <taxon>Limnofasciculus</taxon>
        <taxon>Limnofasciculus baicalensis</taxon>
    </lineage>
</organism>
<keyword evidence="3" id="KW-0285">Flavoprotein</keyword>
<reference evidence="7" key="1">
    <citation type="submission" date="2022-06" db="EMBL/GenBank/DDBJ databases">
        <title>New cyanobacteria of genus Symplocastrum in benthos of Lake Baikal.</title>
        <authorList>
            <person name="Sorokovikova E."/>
            <person name="Tikhonova I."/>
            <person name="Krasnopeev A."/>
            <person name="Evseev P."/>
            <person name="Gladkikh A."/>
            <person name="Belykh O."/>
        </authorList>
    </citation>
    <scope>NUCLEOTIDE SEQUENCE</scope>
    <source>
        <strain evidence="7">BBK-W-15</strain>
    </source>
</reference>
<dbReference type="InterPro" id="IPR016156">
    <property type="entry name" value="FAD/NAD-linked_Rdtase_dimer_sf"/>
</dbReference>
<evidence type="ECO:0000256" key="4">
    <source>
        <dbReference type="ARBA" id="ARBA00022827"/>
    </source>
</evidence>
<dbReference type="PANTHER" id="PTHR43014">
    <property type="entry name" value="MERCURIC REDUCTASE"/>
    <property type="match status" value="1"/>
</dbReference>
<evidence type="ECO:0000256" key="1">
    <source>
        <dbReference type="ARBA" id="ARBA00001974"/>
    </source>
</evidence>
<evidence type="ECO:0000313" key="7">
    <source>
        <dbReference type="EMBL" id="MCP2731003.1"/>
    </source>
</evidence>
<dbReference type="Proteomes" id="UP001204953">
    <property type="component" value="Unassembled WGS sequence"/>
</dbReference>
<dbReference type="Pfam" id="PF02852">
    <property type="entry name" value="Pyr_redox_dim"/>
    <property type="match status" value="1"/>
</dbReference>
<dbReference type="Gene3D" id="3.30.390.30">
    <property type="match status" value="1"/>
</dbReference>
<keyword evidence="8" id="KW-1185">Reference proteome</keyword>
<evidence type="ECO:0000256" key="3">
    <source>
        <dbReference type="ARBA" id="ARBA00022630"/>
    </source>
</evidence>
<feature type="domain" description="Pyridine nucleotide-disulphide oxidoreductase dimerisation" evidence="6">
    <location>
        <begin position="55"/>
        <end position="162"/>
    </location>
</feature>
<proteinExistence type="inferred from homology"/>
<dbReference type="EMBL" id="JAMZMM010000267">
    <property type="protein sequence ID" value="MCP2731003.1"/>
    <property type="molecule type" value="Genomic_DNA"/>
</dbReference>
<keyword evidence="5" id="KW-0560">Oxidoreductase</keyword>
<evidence type="ECO:0000256" key="5">
    <source>
        <dbReference type="ARBA" id="ARBA00023002"/>
    </source>
</evidence>